<dbReference type="PANTHER" id="PTHR43400">
    <property type="entry name" value="FUMARATE REDUCTASE"/>
    <property type="match status" value="1"/>
</dbReference>
<dbReference type="InterPro" id="IPR003953">
    <property type="entry name" value="FAD-dep_OxRdtase_2_FAD-bd"/>
</dbReference>
<dbReference type="PRINTS" id="PR00411">
    <property type="entry name" value="PNDRDTASEI"/>
</dbReference>
<evidence type="ECO:0000256" key="4">
    <source>
        <dbReference type="ARBA" id="ARBA00023002"/>
    </source>
</evidence>
<sequence>MMLRSCGLQTLRSAPRPSLAAPLKESCGKRWAQACYSTQAQRKPNEVDVIVVGSGCSGLTAALAAAKHGLDVLVLEKTQYFGGTTATSGGGMWLPNNKYQPIMGITDSTEKADEYLQNLLGPLYDQQKIAAFLKSAPEMLEWLEANSHMQFQPVPAPDYHQSRPGASVGRTLLTKGSFDGRQLGNLIKDVRYPIQGVAVFGSMQADWTLLPILSNPLGSVSNFMASVRILSRYAFDLIRWGKGTVMMNGNALVGRLLASLQTEGVQLWNNVPAQGPILDNGRVVGLKVLRDGQELSVHARKGVVLASGGFGRSPEAKNYVPHEWCAAPRGNTGDGKRIGVESGGALPAKNPENAVFAPISLLEVPGQPTRRFPHFFDRAKPGSIFVDTNGKRFANESAPYQNFVAAMHEKGIEKAFYIADHTYLRKYGMGMAFPAPYPIGKLLRQKYLLSAPTIAELAGRIGVPKENLEKTIAQFNSFAETGKDLEYHRGEEPNDRFYGDPSVAPNPSLGACKTGPFYALPVYPGNVSTIYGLSTNIDAQVVDARGRRFQVCMRWAVIRTRYSRAFVRALDPVLVPV</sequence>
<keyword evidence="7" id="KW-1185">Reference proteome</keyword>
<name>A0A9W9PKT8_9EURO</name>
<dbReference type="Pfam" id="PF00890">
    <property type="entry name" value="FAD_binding_2"/>
    <property type="match status" value="1"/>
</dbReference>
<dbReference type="AlphaFoldDB" id="A0A9W9PKT8"/>
<protein>
    <recommendedName>
        <fullName evidence="5">FAD-dependent oxidoreductase 2 FAD-binding domain-containing protein</fullName>
    </recommendedName>
</protein>
<dbReference type="EMBL" id="JAPQKS010000001">
    <property type="protein sequence ID" value="KAJ5248564.1"/>
    <property type="molecule type" value="Genomic_DNA"/>
</dbReference>
<dbReference type="InterPro" id="IPR036188">
    <property type="entry name" value="FAD/NAD-bd_sf"/>
</dbReference>
<dbReference type="GO" id="GO:0016491">
    <property type="term" value="F:oxidoreductase activity"/>
    <property type="evidence" value="ECO:0007669"/>
    <property type="project" value="UniProtKB-KW"/>
</dbReference>
<dbReference type="GO" id="GO:0008202">
    <property type="term" value="P:steroid metabolic process"/>
    <property type="evidence" value="ECO:0007669"/>
    <property type="project" value="UniProtKB-ARBA"/>
</dbReference>
<gene>
    <name evidence="6" type="ORF">N7468_000015</name>
</gene>
<dbReference type="RefSeq" id="XP_058335343.1">
    <property type="nucleotide sequence ID" value="XM_058469312.1"/>
</dbReference>
<dbReference type="GeneID" id="83196615"/>
<evidence type="ECO:0000256" key="1">
    <source>
        <dbReference type="ARBA" id="ARBA00001974"/>
    </source>
</evidence>
<evidence type="ECO:0000256" key="3">
    <source>
        <dbReference type="ARBA" id="ARBA00022827"/>
    </source>
</evidence>
<reference evidence="6" key="2">
    <citation type="journal article" date="2023" name="IMA Fungus">
        <title>Comparative genomic study of the Penicillium genus elucidates a diverse pangenome and 15 lateral gene transfer events.</title>
        <authorList>
            <person name="Petersen C."/>
            <person name="Sorensen T."/>
            <person name="Nielsen M.R."/>
            <person name="Sondergaard T.E."/>
            <person name="Sorensen J.L."/>
            <person name="Fitzpatrick D.A."/>
            <person name="Frisvad J.C."/>
            <person name="Nielsen K.L."/>
        </authorList>
    </citation>
    <scope>NUCLEOTIDE SEQUENCE</scope>
    <source>
        <strain evidence="6">IBT 19713</strain>
    </source>
</reference>
<keyword evidence="2" id="KW-0285">Flavoprotein</keyword>
<evidence type="ECO:0000256" key="2">
    <source>
        <dbReference type="ARBA" id="ARBA00022630"/>
    </source>
</evidence>
<proteinExistence type="predicted"/>
<reference evidence="6" key="1">
    <citation type="submission" date="2022-11" db="EMBL/GenBank/DDBJ databases">
        <authorList>
            <person name="Petersen C."/>
        </authorList>
    </citation>
    <scope>NUCLEOTIDE SEQUENCE</scope>
    <source>
        <strain evidence="6">IBT 19713</strain>
    </source>
</reference>
<comment type="caution">
    <text evidence="6">The sequence shown here is derived from an EMBL/GenBank/DDBJ whole genome shotgun (WGS) entry which is preliminary data.</text>
</comment>
<evidence type="ECO:0000313" key="6">
    <source>
        <dbReference type="EMBL" id="KAJ5248564.1"/>
    </source>
</evidence>
<organism evidence="6 7">
    <name type="scientific">Penicillium chermesinum</name>
    <dbReference type="NCBI Taxonomy" id="63820"/>
    <lineage>
        <taxon>Eukaryota</taxon>
        <taxon>Fungi</taxon>
        <taxon>Dikarya</taxon>
        <taxon>Ascomycota</taxon>
        <taxon>Pezizomycotina</taxon>
        <taxon>Eurotiomycetes</taxon>
        <taxon>Eurotiomycetidae</taxon>
        <taxon>Eurotiales</taxon>
        <taxon>Aspergillaceae</taxon>
        <taxon>Penicillium</taxon>
    </lineage>
</organism>
<dbReference type="OrthoDB" id="7777654at2759"/>
<dbReference type="Gene3D" id="3.90.700.10">
    <property type="entry name" value="Succinate dehydrogenase/fumarate reductase flavoprotein, catalytic domain"/>
    <property type="match status" value="1"/>
</dbReference>
<feature type="domain" description="FAD-dependent oxidoreductase 2 FAD-binding" evidence="5">
    <location>
        <begin position="48"/>
        <end position="547"/>
    </location>
</feature>
<dbReference type="InterPro" id="IPR050315">
    <property type="entry name" value="FAD-oxidoreductase_2"/>
</dbReference>
<dbReference type="InterPro" id="IPR027477">
    <property type="entry name" value="Succ_DH/fumarate_Rdtase_cat_sf"/>
</dbReference>
<dbReference type="Gene3D" id="3.50.50.60">
    <property type="entry name" value="FAD/NAD(P)-binding domain"/>
    <property type="match status" value="2"/>
</dbReference>
<dbReference type="SUPFAM" id="SSF56425">
    <property type="entry name" value="Succinate dehydrogenase/fumarate reductase flavoprotein, catalytic domain"/>
    <property type="match status" value="1"/>
</dbReference>
<evidence type="ECO:0000259" key="5">
    <source>
        <dbReference type="Pfam" id="PF00890"/>
    </source>
</evidence>
<accession>A0A9W9PKT8</accession>
<dbReference type="Proteomes" id="UP001150941">
    <property type="component" value="Unassembled WGS sequence"/>
</dbReference>
<comment type="cofactor">
    <cofactor evidence="1">
        <name>FAD</name>
        <dbReference type="ChEBI" id="CHEBI:57692"/>
    </cofactor>
</comment>
<keyword evidence="4" id="KW-0560">Oxidoreductase</keyword>
<dbReference type="SUPFAM" id="SSF51905">
    <property type="entry name" value="FAD/NAD(P)-binding domain"/>
    <property type="match status" value="1"/>
</dbReference>
<keyword evidence="3" id="KW-0274">FAD</keyword>
<evidence type="ECO:0000313" key="7">
    <source>
        <dbReference type="Proteomes" id="UP001150941"/>
    </source>
</evidence>
<dbReference type="PANTHER" id="PTHR43400:SF10">
    <property type="entry name" value="3-OXOSTEROID 1-DEHYDROGENASE"/>
    <property type="match status" value="1"/>
</dbReference>